<evidence type="ECO:0000256" key="1">
    <source>
        <dbReference type="SAM" id="Phobius"/>
    </source>
</evidence>
<reference evidence="2" key="1">
    <citation type="journal article" date="2020" name="Nature">
        <title>Giant virus diversity and host interactions through global metagenomics.</title>
        <authorList>
            <person name="Schulz F."/>
            <person name="Roux S."/>
            <person name="Paez-Espino D."/>
            <person name="Jungbluth S."/>
            <person name="Walsh D.A."/>
            <person name="Denef V.J."/>
            <person name="McMahon K.D."/>
            <person name="Konstantinidis K.T."/>
            <person name="Eloe-Fadrosh E.A."/>
            <person name="Kyrpides N.C."/>
            <person name="Woyke T."/>
        </authorList>
    </citation>
    <scope>NUCLEOTIDE SEQUENCE</scope>
    <source>
        <strain evidence="2">GVMAG-S-1103017-68</strain>
    </source>
</reference>
<organism evidence="2">
    <name type="scientific">viral metagenome</name>
    <dbReference type="NCBI Taxonomy" id="1070528"/>
    <lineage>
        <taxon>unclassified sequences</taxon>
        <taxon>metagenomes</taxon>
        <taxon>organismal metagenomes</taxon>
    </lineage>
</organism>
<sequence>MLLNIDGHGRFWIMFLVANFSLTIVFTLLRVGIMTDEHFVISPARRPNRLGDSIYISIMHQSTIGDSSIVPKSGTAITLSVLQAFTVFLVYGFAVYALVSADH</sequence>
<accession>A0A6C0KF74</accession>
<keyword evidence="1" id="KW-0812">Transmembrane</keyword>
<dbReference type="AlphaFoldDB" id="A0A6C0KF74"/>
<evidence type="ECO:0000313" key="2">
    <source>
        <dbReference type="EMBL" id="QHU15330.1"/>
    </source>
</evidence>
<keyword evidence="1" id="KW-1133">Transmembrane helix</keyword>
<evidence type="ECO:0008006" key="3">
    <source>
        <dbReference type="Google" id="ProtNLM"/>
    </source>
</evidence>
<protein>
    <recommendedName>
        <fullName evidence="3">Potassium channel domain-containing protein</fullName>
    </recommendedName>
</protein>
<keyword evidence="1" id="KW-0472">Membrane</keyword>
<feature type="transmembrane region" description="Helical" evidence="1">
    <location>
        <begin position="12"/>
        <end position="33"/>
    </location>
</feature>
<dbReference type="Gene3D" id="1.10.287.70">
    <property type="match status" value="1"/>
</dbReference>
<feature type="transmembrane region" description="Helical" evidence="1">
    <location>
        <begin position="76"/>
        <end position="99"/>
    </location>
</feature>
<dbReference type="EMBL" id="MN740855">
    <property type="protein sequence ID" value="QHU15330.1"/>
    <property type="molecule type" value="Genomic_DNA"/>
</dbReference>
<dbReference type="SUPFAM" id="SSF81324">
    <property type="entry name" value="Voltage-gated potassium channels"/>
    <property type="match status" value="1"/>
</dbReference>
<proteinExistence type="predicted"/>
<name>A0A6C0KF74_9ZZZZ</name>